<keyword evidence="3" id="KW-0677">Repeat</keyword>
<evidence type="ECO:0000313" key="11">
    <source>
        <dbReference type="EMBL" id="TVU29999.1"/>
    </source>
</evidence>
<dbReference type="InterPro" id="IPR032675">
    <property type="entry name" value="LRR_dom_sf"/>
</dbReference>
<proteinExistence type="inferred from homology"/>
<evidence type="ECO:0000256" key="4">
    <source>
        <dbReference type="ARBA" id="ARBA00022741"/>
    </source>
</evidence>
<dbReference type="Pfam" id="PF18052">
    <property type="entry name" value="Rx_N"/>
    <property type="match status" value="1"/>
</dbReference>
<evidence type="ECO:0000256" key="6">
    <source>
        <dbReference type="ARBA" id="ARBA00022840"/>
    </source>
</evidence>
<evidence type="ECO:0000259" key="7">
    <source>
        <dbReference type="Pfam" id="PF00931"/>
    </source>
</evidence>
<dbReference type="Gene3D" id="3.80.10.10">
    <property type="entry name" value="Ribonuclease Inhibitor"/>
    <property type="match status" value="3"/>
</dbReference>
<feature type="domain" description="R13L1/DRL21-like LRR repeat region" evidence="10">
    <location>
        <begin position="586"/>
        <end position="717"/>
    </location>
</feature>
<feature type="domain" description="Disease resistance N-terminal" evidence="8">
    <location>
        <begin position="18"/>
        <end position="104"/>
    </location>
</feature>
<evidence type="ECO:0000313" key="12">
    <source>
        <dbReference type="Proteomes" id="UP000324897"/>
    </source>
</evidence>
<keyword evidence="5" id="KW-0611">Plant defense</keyword>
<dbReference type="PANTHER" id="PTHR36766">
    <property type="entry name" value="PLANT BROAD-SPECTRUM MILDEW RESISTANCE PROTEIN RPW8"/>
    <property type="match status" value="1"/>
</dbReference>
<dbReference type="PRINTS" id="PR00364">
    <property type="entry name" value="DISEASERSIST"/>
</dbReference>
<evidence type="ECO:0000259" key="10">
    <source>
        <dbReference type="Pfam" id="PF25019"/>
    </source>
</evidence>
<dbReference type="InterPro" id="IPR027417">
    <property type="entry name" value="P-loop_NTPase"/>
</dbReference>
<dbReference type="InterPro" id="IPR058922">
    <property type="entry name" value="WHD_DRP"/>
</dbReference>
<gene>
    <name evidence="11" type="ORF">EJB05_21599</name>
</gene>
<keyword evidence="2" id="KW-0433">Leucine-rich repeat</keyword>
<comment type="caution">
    <text evidence="11">The sequence shown here is derived from an EMBL/GenBank/DDBJ whole genome shotgun (WGS) entry which is preliminary data.</text>
</comment>
<dbReference type="Gene3D" id="1.10.10.10">
    <property type="entry name" value="Winged helix-like DNA-binding domain superfamily/Winged helix DNA-binding domain"/>
    <property type="match status" value="1"/>
</dbReference>
<evidence type="ECO:0000259" key="8">
    <source>
        <dbReference type="Pfam" id="PF18052"/>
    </source>
</evidence>
<feature type="domain" description="NB-ARC" evidence="7">
    <location>
        <begin position="176"/>
        <end position="273"/>
    </location>
</feature>
<dbReference type="InterPro" id="IPR002182">
    <property type="entry name" value="NB-ARC"/>
</dbReference>
<dbReference type="Pfam" id="PF23559">
    <property type="entry name" value="WHD_DRP"/>
    <property type="match status" value="1"/>
</dbReference>
<feature type="domain" description="Disease resistance protein winged helix" evidence="9">
    <location>
        <begin position="360"/>
        <end position="443"/>
    </location>
</feature>
<dbReference type="Gene3D" id="1.20.5.4130">
    <property type="match status" value="1"/>
</dbReference>
<evidence type="ECO:0000259" key="9">
    <source>
        <dbReference type="Pfam" id="PF23559"/>
    </source>
</evidence>
<dbReference type="GO" id="GO:0006952">
    <property type="term" value="P:defense response"/>
    <property type="evidence" value="ECO:0007669"/>
    <property type="project" value="UniProtKB-KW"/>
</dbReference>
<organism evidence="11 12">
    <name type="scientific">Eragrostis curvula</name>
    <name type="common">weeping love grass</name>
    <dbReference type="NCBI Taxonomy" id="38414"/>
    <lineage>
        <taxon>Eukaryota</taxon>
        <taxon>Viridiplantae</taxon>
        <taxon>Streptophyta</taxon>
        <taxon>Embryophyta</taxon>
        <taxon>Tracheophyta</taxon>
        <taxon>Spermatophyta</taxon>
        <taxon>Magnoliopsida</taxon>
        <taxon>Liliopsida</taxon>
        <taxon>Poales</taxon>
        <taxon>Poaceae</taxon>
        <taxon>PACMAD clade</taxon>
        <taxon>Chloridoideae</taxon>
        <taxon>Eragrostideae</taxon>
        <taxon>Eragrostidinae</taxon>
        <taxon>Eragrostis</taxon>
    </lineage>
</organism>
<name>A0A5J9V1J2_9POAL</name>
<sequence length="1147" mass="130309">MAAVAAAFAGKAVATSTISYIINKAFDYLKDNKKAGGFKSTKKRLEALVPQIQAVFDAVDAEQISDQGEALDAWLWQLRDAVEEAEDAVDELQYYKLEEEVKMRDNKRLKSAVKTLEDVAAGVERFLLILSKVDADKMKKVGLKNQRETSSLPYSMVLGREEERKIIILQDITREEINMVGLNSLHIELKEKLSSKTFLLVLDDVWNDERVDDWENLARPLRYGKRGSKILLTTRMKSVADLAARALQEECHFLRLSGLEEADLLVLLNRHAFFGVNPDDYRNLQQISKKMVNKLSGSPLAAKVLGGLLYNNMDSSTWNRILASEVYNIEQGKEGIMKVLRLSYQHLPTHLQACFRYCSLFHKDYEFKKKELVHLWMGSGLIQQFRDNMMPEGIGFEFLDTLTKKSFFDVKSRPRSSREIKCNLFNEYCEERYVIHDLLHDLACSVSVKECVRIDRNFSGMNLKTVRHLYMEIINPTVVKQVSQAKKLRTLIIKIQEEDWSAQELVIKVLSVSKSLRVLSLTTSSIYKLPNEVGGLVHLRYLSLIRVQQNKQHFSWFPQSVYKLYHLQVMKYDDPHLAVPVKGELDDLCNLVSLRHFLDRVKSEEAAEIMLDQKESISAVSLSWYPRDPLDLLNVSSDSSYTCEPSKAEHLLDKLQPHPNSCKLWIQGYPGSRSPYWLESPILINLTYLYISDCKVLQRLPPIGRLPSLQYLYIKSMKSVDLVDSSFYGGEKPYGLQSLKVLEIEDMPICTEWVGLEGENLFPRLETLVVRDCEELRQLPNVPISIRHVEIHRAGLRAIPLPPFSASSGTSSASVGLSLSKLLLYCCPYLETLWHGYSLYALEELSIQQCVSLSCLPEDSFRSLSILDDLEIAKCPNLTIREIRLPPTVRWLTLGLCGDAEPPLIGSLQGLKSLRRLFLDGCAMPLLPSEVFSGLTELITMVLNDCAMTVLPSAESFRRLKNLENLYIWDCKKLMSLNGIQWLNSLTYLEISSCSSLSQNWPNQSVEGADLSGCAIVLGELDIDHPSLLLKEPLQSITTVKKLRISGGPELTHLPEEWLLRNHQALEELVVSDASHLQRLPQEMARLTSLKSLQISQANMLQTLPDLPTSLSNLRIDNCHSELKKRCKNNVGCDWNKIAHICDVDIQ</sequence>
<keyword evidence="4" id="KW-0547">Nucleotide-binding</keyword>
<dbReference type="GO" id="GO:0043531">
    <property type="term" value="F:ADP binding"/>
    <property type="evidence" value="ECO:0007669"/>
    <property type="project" value="InterPro"/>
</dbReference>
<feature type="non-terminal residue" evidence="11">
    <location>
        <position position="1"/>
    </location>
</feature>
<dbReference type="GO" id="GO:0005524">
    <property type="term" value="F:ATP binding"/>
    <property type="evidence" value="ECO:0007669"/>
    <property type="project" value="UniProtKB-KW"/>
</dbReference>
<dbReference type="EMBL" id="RWGY01000011">
    <property type="protein sequence ID" value="TVU29999.1"/>
    <property type="molecule type" value="Genomic_DNA"/>
</dbReference>
<evidence type="ECO:0000256" key="2">
    <source>
        <dbReference type="ARBA" id="ARBA00022614"/>
    </source>
</evidence>
<keyword evidence="12" id="KW-1185">Reference proteome</keyword>
<dbReference type="SUPFAM" id="SSF52540">
    <property type="entry name" value="P-loop containing nucleoside triphosphate hydrolases"/>
    <property type="match status" value="1"/>
</dbReference>
<dbReference type="Gene3D" id="3.40.50.300">
    <property type="entry name" value="P-loop containing nucleotide triphosphate hydrolases"/>
    <property type="match status" value="1"/>
</dbReference>
<dbReference type="InterPro" id="IPR041118">
    <property type="entry name" value="Rx_N"/>
</dbReference>
<dbReference type="Pfam" id="PF00931">
    <property type="entry name" value="NB-ARC"/>
    <property type="match status" value="1"/>
</dbReference>
<comment type="similarity">
    <text evidence="1">Belongs to the disease resistance NB-LRR family.</text>
</comment>
<dbReference type="SUPFAM" id="SSF52058">
    <property type="entry name" value="L domain-like"/>
    <property type="match status" value="2"/>
</dbReference>
<evidence type="ECO:0000256" key="1">
    <source>
        <dbReference type="ARBA" id="ARBA00008894"/>
    </source>
</evidence>
<dbReference type="GO" id="GO:0051707">
    <property type="term" value="P:response to other organism"/>
    <property type="evidence" value="ECO:0007669"/>
    <property type="project" value="UniProtKB-ARBA"/>
</dbReference>
<dbReference type="Gramene" id="TVU29999">
    <property type="protein sequence ID" value="TVU29999"/>
    <property type="gene ID" value="EJB05_21599"/>
</dbReference>
<evidence type="ECO:0000256" key="3">
    <source>
        <dbReference type="ARBA" id="ARBA00022737"/>
    </source>
</evidence>
<dbReference type="InterPro" id="IPR056789">
    <property type="entry name" value="LRR_R13L1-DRL21"/>
</dbReference>
<dbReference type="Pfam" id="PF25019">
    <property type="entry name" value="LRR_R13L1-DRL21"/>
    <property type="match status" value="1"/>
</dbReference>
<evidence type="ECO:0000256" key="5">
    <source>
        <dbReference type="ARBA" id="ARBA00022821"/>
    </source>
</evidence>
<dbReference type="Gene3D" id="1.10.8.430">
    <property type="entry name" value="Helical domain of apoptotic protease-activating factors"/>
    <property type="match status" value="1"/>
</dbReference>
<dbReference type="InterPro" id="IPR042197">
    <property type="entry name" value="Apaf_helical"/>
</dbReference>
<keyword evidence="6" id="KW-0067">ATP-binding</keyword>
<dbReference type="AlphaFoldDB" id="A0A5J9V1J2"/>
<dbReference type="Proteomes" id="UP000324897">
    <property type="component" value="Chromosome 1"/>
</dbReference>
<dbReference type="PANTHER" id="PTHR36766:SF40">
    <property type="entry name" value="DISEASE RESISTANCE PROTEIN RGA3"/>
    <property type="match status" value="1"/>
</dbReference>
<protein>
    <recommendedName>
        <fullName evidence="13">NB-ARC domain-containing protein</fullName>
    </recommendedName>
</protein>
<evidence type="ECO:0008006" key="13">
    <source>
        <dbReference type="Google" id="ProtNLM"/>
    </source>
</evidence>
<accession>A0A5J9V1J2</accession>
<dbReference type="InterPro" id="IPR036388">
    <property type="entry name" value="WH-like_DNA-bd_sf"/>
</dbReference>
<reference evidence="11 12" key="1">
    <citation type="journal article" date="2019" name="Sci. Rep.">
        <title>A high-quality genome of Eragrostis curvula grass provides insights into Poaceae evolution and supports new strategies to enhance forage quality.</title>
        <authorList>
            <person name="Carballo J."/>
            <person name="Santos B.A.C.M."/>
            <person name="Zappacosta D."/>
            <person name="Garbus I."/>
            <person name="Selva J.P."/>
            <person name="Gallo C.A."/>
            <person name="Diaz A."/>
            <person name="Albertini E."/>
            <person name="Caccamo M."/>
            <person name="Echenique V."/>
        </authorList>
    </citation>
    <scope>NUCLEOTIDE SEQUENCE [LARGE SCALE GENOMIC DNA]</scope>
    <source>
        <strain evidence="12">cv. Victoria</strain>
        <tissue evidence="11">Leaf</tissue>
    </source>
</reference>
<dbReference type="OrthoDB" id="6161812at2759"/>